<keyword evidence="2" id="KW-0663">Pyridoxal phosphate</keyword>
<dbReference type="SUPFAM" id="SSF53383">
    <property type="entry name" value="PLP-dependent transferases"/>
    <property type="match status" value="1"/>
</dbReference>
<dbReference type="InterPro" id="IPR015421">
    <property type="entry name" value="PyrdxlP-dep_Trfase_major"/>
</dbReference>
<dbReference type="PANTHER" id="PTHR30244">
    <property type="entry name" value="TRANSAMINASE"/>
    <property type="match status" value="1"/>
</dbReference>
<keyword evidence="4" id="KW-1185">Reference proteome</keyword>
<dbReference type="PANTHER" id="PTHR30244:SF34">
    <property type="entry name" value="DTDP-4-AMINO-4,6-DIDEOXYGALACTOSE TRANSAMINASE"/>
    <property type="match status" value="1"/>
</dbReference>
<evidence type="ECO:0000256" key="1">
    <source>
        <dbReference type="ARBA" id="ARBA00001933"/>
    </source>
</evidence>
<dbReference type="EMBL" id="BAAAZP010000067">
    <property type="protein sequence ID" value="GAA3666893.1"/>
    <property type="molecule type" value="Genomic_DNA"/>
</dbReference>
<dbReference type="InterPro" id="IPR000653">
    <property type="entry name" value="DegT/StrS_aminotransferase"/>
</dbReference>
<sequence length="379" mass="40823">MKHIAERTGRHCLSLPSNRLGLYLALRHWCAPGQRLLMSPVSADEILFLVLAAGLRPVMAPLSPRDGNIDASRVDLGAVDAVLTTNLYGLPDDVTAFAGKGFAGKVLVEDVAHAMETDVGGRPLGTFGRAGVFSLSKHPGAGSGGVLAVADESDLRALTRARDDLLTRGSPRSDVMSVATSMARHAALALGLVRPALVLARGLGLEEPREGFRIALAPEHLGQALGQAPALPPFDPWVRADLHDYRARRGRLVRWYQGRRLAKVPGGRARRLAGVRSLAELPTVAPAVLDDLSRPLFRVPLLVRDRDAAIAELERRGVSTGYLYDPPYDDYAPGLTTPSPDPGPARWWARHVLPVDPMYAARSLPVLRSLEPPTSRPRG</sequence>
<evidence type="ECO:0000256" key="2">
    <source>
        <dbReference type="RuleBase" id="RU004508"/>
    </source>
</evidence>
<dbReference type="RefSeq" id="WP_344877971.1">
    <property type="nucleotide sequence ID" value="NZ_BAAAZP010000067.1"/>
</dbReference>
<accession>A0ABP7BTT9</accession>
<gene>
    <name evidence="3" type="ORF">GCM10022224_033670</name>
</gene>
<dbReference type="Gene3D" id="3.40.640.10">
    <property type="entry name" value="Type I PLP-dependent aspartate aminotransferase-like (Major domain)"/>
    <property type="match status" value="1"/>
</dbReference>
<proteinExistence type="inferred from homology"/>
<reference evidence="4" key="1">
    <citation type="journal article" date="2019" name="Int. J. Syst. Evol. Microbiol.">
        <title>The Global Catalogue of Microorganisms (GCM) 10K type strain sequencing project: providing services to taxonomists for standard genome sequencing and annotation.</title>
        <authorList>
            <consortium name="The Broad Institute Genomics Platform"/>
            <consortium name="The Broad Institute Genome Sequencing Center for Infectious Disease"/>
            <person name="Wu L."/>
            <person name="Ma J."/>
        </authorList>
    </citation>
    <scope>NUCLEOTIDE SEQUENCE [LARGE SCALE GENOMIC DNA]</scope>
    <source>
        <strain evidence="4">JCM 16904</strain>
    </source>
</reference>
<evidence type="ECO:0008006" key="5">
    <source>
        <dbReference type="Google" id="ProtNLM"/>
    </source>
</evidence>
<comment type="caution">
    <text evidence="3">The sequence shown here is derived from an EMBL/GenBank/DDBJ whole genome shotgun (WGS) entry which is preliminary data.</text>
</comment>
<comment type="cofactor">
    <cofactor evidence="1">
        <name>pyridoxal 5'-phosphate</name>
        <dbReference type="ChEBI" id="CHEBI:597326"/>
    </cofactor>
</comment>
<dbReference type="Pfam" id="PF01041">
    <property type="entry name" value="DegT_DnrJ_EryC1"/>
    <property type="match status" value="1"/>
</dbReference>
<evidence type="ECO:0000313" key="3">
    <source>
        <dbReference type="EMBL" id="GAA3666893.1"/>
    </source>
</evidence>
<name>A0ABP7BTT9_9ACTN</name>
<protein>
    <recommendedName>
        <fullName evidence="5">dTDP-4-amino-4,6-dideoxygalactose transaminase</fullName>
    </recommendedName>
</protein>
<evidence type="ECO:0000313" key="4">
    <source>
        <dbReference type="Proteomes" id="UP001500902"/>
    </source>
</evidence>
<organism evidence="3 4">
    <name type="scientific">Nonomuraea antimicrobica</name>
    <dbReference type="NCBI Taxonomy" id="561173"/>
    <lineage>
        <taxon>Bacteria</taxon>
        <taxon>Bacillati</taxon>
        <taxon>Actinomycetota</taxon>
        <taxon>Actinomycetes</taxon>
        <taxon>Streptosporangiales</taxon>
        <taxon>Streptosporangiaceae</taxon>
        <taxon>Nonomuraea</taxon>
    </lineage>
</organism>
<dbReference type="Proteomes" id="UP001500902">
    <property type="component" value="Unassembled WGS sequence"/>
</dbReference>
<comment type="similarity">
    <text evidence="2">Belongs to the DegT/DnrJ/EryC1 family.</text>
</comment>
<dbReference type="InterPro" id="IPR015424">
    <property type="entry name" value="PyrdxlP-dep_Trfase"/>
</dbReference>